<sequence length="204" mass="23892">MILFLSMIIYYLIPTNEEDSTQRPVLPRENWIIQNDENPIIEIDEKTTDYSIPELDYLDYIDPSLERGSWTFPYEKESIRIDMGYSDTGSWTVVTGRKNENDGEIDVTLYSEPYTVGNIDISDDIDFLNVDIGKDELYLYHPTEIELKYATYKKPFVYTQFRGGGFEDLDIRKPYYGLQVVYLEIPKDLELTTTLDQSIEIIEN</sequence>
<accession>A0ABV3Q665</accession>
<evidence type="ECO:0000313" key="2">
    <source>
        <dbReference type="Proteomes" id="UP001556040"/>
    </source>
</evidence>
<dbReference type="Proteomes" id="UP001556040">
    <property type="component" value="Unassembled WGS sequence"/>
</dbReference>
<dbReference type="RefSeq" id="WP_367780118.1">
    <property type="nucleotide sequence ID" value="NZ_JBFMIA010000013.1"/>
</dbReference>
<reference evidence="1 2" key="1">
    <citation type="journal article" date="1979" name="Int. J. Syst. Evol. Microbiol.">
        <title>Bacillus globisporus subsp. marinus subsp. nov.</title>
        <authorList>
            <person name="Liu H."/>
        </authorList>
    </citation>
    <scope>NUCLEOTIDE SEQUENCE [LARGE SCALE GENOMIC DNA]</scope>
    <source>
        <strain evidence="1 2">DSM 1297</strain>
    </source>
</reference>
<dbReference type="EMBL" id="JBFMIA010000013">
    <property type="protein sequence ID" value="MEW9502626.1"/>
    <property type="molecule type" value="Genomic_DNA"/>
</dbReference>
<protein>
    <submittedName>
        <fullName evidence="1">Uncharacterized protein</fullName>
    </submittedName>
</protein>
<organism evidence="1 2">
    <name type="scientific">Jeotgalibacillus marinus</name>
    <dbReference type="NCBI Taxonomy" id="86667"/>
    <lineage>
        <taxon>Bacteria</taxon>
        <taxon>Bacillati</taxon>
        <taxon>Bacillota</taxon>
        <taxon>Bacilli</taxon>
        <taxon>Bacillales</taxon>
        <taxon>Caryophanaceae</taxon>
        <taxon>Jeotgalibacillus</taxon>
    </lineage>
</organism>
<gene>
    <name evidence="1" type="ORF">AB1471_12585</name>
</gene>
<keyword evidence="2" id="KW-1185">Reference proteome</keyword>
<proteinExistence type="predicted"/>
<name>A0ABV3Q665_9BACL</name>
<evidence type="ECO:0000313" key="1">
    <source>
        <dbReference type="EMBL" id="MEW9502626.1"/>
    </source>
</evidence>
<comment type="caution">
    <text evidence="1">The sequence shown here is derived from an EMBL/GenBank/DDBJ whole genome shotgun (WGS) entry which is preliminary data.</text>
</comment>